<gene>
    <name evidence="2" type="ORF">LX16_1707</name>
</gene>
<dbReference type="Proteomes" id="UP000321617">
    <property type="component" value="Unassembled WGS sequence"/>
</dbReference>
<dbReference type="OrthoDB" id="4555199at2"/>
<keyword evidence="3" id="KW-1185">Reference proteome</keyword>
<organism evidence="2 3">
    <name type="scientific">Stackebrandtia albiflava</name>
    <dbReference type="NCBI Taxonomy" id="406432"/>
    <lineage>
        <taxon>Bacteria</taxon>
        <taxon>Bacillati</taxon>
        <taxon>Actinomycetota</taxon>
        <taxon>Actinomycetes</taxon>
        <taxon>Glycomycetales</taxon>
        <taxon>Glycomycetaceae</taxon>
        <taxon>Stackebrandtia</taxon>
    </lineage>
</organism>
<dbReference type="AlphaFoldDB" id="A0A562VDU8"/>
<evidence type="ECO:0000313" key="3">
    <source>
        <dbReference type="Proteomes" id="UP000321617"/>
    </source>
</evidence>
<proteinExistence type="predicted"/>
<comment type="caution">
    <text evidence="2">The sequence shown here is derived from an EMBL/GenBank/DDBJ whole genome shotgun (WGS) entry which is preliminary data.</text>
</comment>
<protein>
    <submittedName>
        <fullName evidence="2">Pyrrolidone-carboxylate peptidase</fullName>
    </submittedName>
</protein>
<evidence type="ECO:0000256" key="1">
    <source>
        <dbReference type="SAM" id="MobiDB-lite"/>
    </source>
</evidence>
<feature type="region of interest" description="Disordered" evidence="1">
    <location>
        <begin position="300"/>
        <end position="320"/>
    </location>
</feature>
<reference evidence="2 3" key="1">
    <citation type="journal article" date="2013" name="Stand. Genomic Sci.">
        <title>Genomic Encyclopedia of Type Strains, Phase I: The one thousand microbial genomes (KMG-I) project.</title>
        <authorList>
            <person name="Kyrpides N.C."/>
            <person name="Woyke T."/>
            <person name="Eisen J.A."/>
            <person name="Garrity G."/>
            <person name="Lilburn T.G."/>
            <person name="Beck B.J."/>
            <person name="Whitman W.B."/>
            <person name="Hugenholtz P."/>
            <person name="Klenk H.P."/>
        </authorList>
    </citation>
    <scope>NUCLEOTIDE SEQUENCE [LARGE SCALE GENOMIC DNA]</scope>
    <source>
        <strain evidence="2 3">DSM 45044</strain>
    </source>
</reference>
<feature type="compositionally biased region" description="Gly residues" evidence="1">
    <location>
        <begin position="309"/>
        <end position="320"/>
    </location>
</feature>
<name>A0A562VDU8_9ACTN</name>
<evidence type="ECO:0000313" key="2">
    <source>
        <dbReference type="EMBL" id="TWJ15987.1"/>
    </source>
</evidence>
<dbReference type="EMBL" id="VLLL01000005">
    <property type="protein sequence ID" value="TWJ15987.1"/>
    <property type="molecule type" value="Genomic_DNA"/>
</dbReference>
<dbReference type="InterPro" id="IPR036440">
    <property type="entry name" value="Peptidase_C15-like_sf"/>
</dbReference>
<dbReference type="RefSeq" id="WP_147135612.1">
    <property type="nucleotide sequence ID" value="NZ_BAABIJ010000001.1"/>
</dbReference>
<dbReference type="Gene3D" id="3.40.630.20">
    <property type="entry name" value="Peptidase C15, pyroglutamyl peptidase I-like"/>
    <property type="match status" value="1"/>
</dbReference>
<accession>A0A562VDU8</accession>
<dbReference type="SUPFAM" id="SSF53182">
    <property type="entry name" value="Pyrrolidone carboxyl peptidase (pyroglutamate aminopeptidase)"/>
    <property type="match status" value="1"/>
</dbReference>
<sequence>MTDASAELARYTSRKGRRLAEDLIRDGGLADVVASFSAALGEIRKRPEAAVVVDGFGRILWQHAVGFTAGEGRGRELPGDDDRPLYWARLAMLWELHEWRPRFRRDDAESAALARRLEWASRGITSTTFGADDEDVVKVLVSGFDPFRLTHDPAASNPSGAVALRLHGRTVRHAGRDVRFATVVLPVRYADFDGGVVEKVFGPHLRPGPHLVDLAATVSQGRPGRFDLELFNGRRRHSGTTRDNSGVVGGADATAPVAPDSMPPGPEFTASTLPVDAMAEAETGGFPVHRNATVCQLSEDGRPVERPGGPEGDGLSVSGGGGGFLSNEVAYRVTRLRDELGAAVPCGHVHTPSLAGTGDDTPRLRTEIVTQTTALLLAAVAASPAGDPVTL</sequence>